<dbReference type="InterPro" id="IPR029058">
    <property type="entry name" value="AB_hydrolase_fold"/>
</dbReference>
<reference evidence="1 2" key="1">
    <citation type="submission" date="2024-09" db="EMBL/GenBank/DDBJ databases">
        <authorList>
            <person name="Sun Q."/>
            <person name="Mori K."/>
        </authorList>
    </citation>
    <scope>NUCLEOTIDE SEQUENCE [LARGE SCALE GENOMIC DNA]</scope>
    <source>
        <strain evidence="1 2">TBRC 4938</strain>
    </source>
</reference>
<organism evidence="1 2">
    <name type="scientific">Rhizobium puerariae</name>
    <dbReference type="NCBI Taxonomy" id="1585791"/>
    <lineage>
        <taxon>Bacteria</taxon>
        <taxon>Pseudomonadati</taxon>
        <taxon>Pseudomonadota</taxon>
        <taxon>Alphaproteobacteria</taxon>
        <taxon>Hyphomicrobiales</taxon>
        <taxon>Rhizobiaceae</taxon>
        <taxon>Rhizobium/Agrobacterium group</taxon>
        <taxon>Rhizobium</taxon>
    </lineage>
</organism>
<name>A0ABV6AJ19_9HYPH</name>
<dbReference type="Proteomes" id="UP001589692">
    <property type="component" value="Unassembled WGS sequence"/>
</dbReference>
<comment type="caution">
    <text evidence="1">The sequence shown here is derived from an EMBL/GenBank/DDBJ whole genome shotgun (WGS) entry which is preliminary data.</text>
</comment>
<evidence type="ECO:0000313" key="1">
    <source>
        <dbReference type="EMBL" id="MFB9950611.1"/>
    </source>
</evidence>
<keyword evidence="2" id="KW-1185">Reference proteome</keyword>
<gene>
    <name evidence="1" type="ORF">ACFFP0_17300</name>
</gene>
<sequence length="262" mass="28336">MLEIEILSTNRTITYCPPSGPAIPGYFLAQGSPMGPVLLVIHGISRNAAEMASRFAAHPAFRDHTIVAPLFEAGRFGQYQQLRAKPGQMRSDIALGNLLEHLSLISGLNVAKISLFGFSGGAQMAHRYALFYPDRVSSVLAVAAGWYTMPTTALRYPYGIGTGAPATFDVAAAMNVAVTVAVGSLDTRHDQALRRSRLIETSQGRTRLARALAWVEAMRQSASVNGRKRNVSFECLVGGTHEFGQCVRETHLMSLAVMAFSH</sequence>
<dbReference type="Gene3D" id="3.40.50.1820">
    <property type="entry name" value="alpha/beta hydrolase"/>
    <property type="match status" value="1"/>
</dbReference>
<proteinExistence type="predicted"/>
<dbReference type="SUPFAM" id="SSF53474">
    <property type="entry name" value="alpha/beta-Hydrolases"/>
    <property type="match status" value="1"/>
</dbReference>
<dbReference type="EMBL" id="JBHMAA010000018">
    <property type="protein sequence ID" value="MFB9950611.1"/>
    <property type="molecule type" value="Genomic_DNA"/>
</dbReference>
<evidence type="ECO:0000313" key="2">
    <source>
        <dbReference type="Proteomes" id="UP001589692"/>
    </source>
</evidence>
<evidence type="ECO:0008006" key="3">
    <source>
        <dbReference type="Google" id="ProtNLM"/>
    </source>
</evidence>
<dbReference type="RefSeq" id="WP_377263216.1">
    <property type="nucleotide sequence ID" value="NZ_JBHMAA010000018.1"/>
</dbReference>
<accession>A0ABV6AJ19</accession>
<protein>
    <recommendedName>
        <fullName evidence="3">Polyhydroxybutyrate depolymerase</fullName>
    </recommendedName>
</protein>